<protein>
    <recommendedName>
        <fullName evidence="1">Reverse transcriptase zinc-binding domain-containing protein</fullName>
    </recommendedName>
</protein>
<dbReference type="PANTHER" id="PTHR33116">
    <property type="entry name" value="REVERSE TRANSCRIPTASE ZINC-BINDING DOMAIN-CONTAINING PROTEIN-RELATED-RELATED"/>
    <property type="match status" value="1"/>
</dbReference>
<keyword evidence="3" id="KW-1185">Reference proteome</keyword>
<name>A0ABD1L717_9FABA</name>
<evidence type="ECO:0000313" key="3">
    <source>
        <dbReference type="Proteomes" id="UP001603857"/>
    </source>
</evidence>
<feature type="domain" description="Reverse transcriptase zinc-binding" evidence="1">
    <location>
        <begin position="331"/>
        <end position="404"/>
    </location>
</feature>
<dbReference type="Pfam" id="PF13966">
    <property type="entry name" value="zf-RVT"/>
    <property type="match status" value="1"/>
</dbReference>
<dbReference type="AlphaFoldDB" id="A0ABD1L717"/>
<evidence type="ECO:0000259" key="1">
    <source>
        <dbReference type="Pfam" id="PF13966"/>
    </source>
</evidence>
<sequence length="542" mass="62130">MILCSGSSESLRNVMYLVELFSETSGLRWNVGKCMYYSASLPRSAWDRIAALTGFSGSFEGFRYLGVPIFYGKPRQQHFRYILDKIIALYSHWNSLQLSMMGRVQLVKSIISGMVLYSFLAYSWPIALLKELDRVTRNFVWSGSHLESRRITVAWGKACKPTEEGGLGLWFFKTLCKATLYKRTWDCMHSADECFVALRWRWCGGNTSYLRSSIWQDIRVIWSSLRSDTSWILGRGTDINFWNDRWCLDSSISDLLGLPEATRDSLSASVNLFADSREWVIPEVILLKVPGLRKALQDTVLPCPDREDTPVWNLSQNGIISLRGIKEHLYASGPSFSWGKRIWNKFVPPARSCFVWKFLWNRIPTDEVCKQVGVSLASWCPICQCAMESTNHVFFECGQVKPVWVWFSNIFNVNFCCSSMQDMLELAFRKWKGIMQQISVACIIHSIWHIWLSRNNCRFRNEIFSLSSLFASLRASISIMNVDNSFCVKTWKDKQILNRLGIDCGIQVRRQPLQVLWYPPLSGYVKVNSDGGALGNPGHAGI</sequence>
<evidence type="ECO:0000313" key="2">
    <source>
        <dbReference type="EMBL" id="KAL2319296.1"/>
    </source>
</evidence>
<gene>
    <name evidence="2" type="ORF">Fmac_028265</name>
</gene>
<proteinExistence type="predicted"/>
<dbReference type="EMBL" id="JBGMDY010000010">
    <property type="protein sequence ID" value="KAL2319296.1"/>
    <property type="molecule type" value="Genomic_DNA"/>
</dbReference>
<dbReference type="PANTHER" id="PTHR33116:SF80">
    <property type="entry name" value="REVERSE TRANSCRIPTASE ZINC-BINDING DOMAIN-CONTAINING PROTEIN"/>
    <property type="match status" value="1"/>
</dbReference>
<comment type="caution">
    <text evidence="2">The sequence shown here is derived from an EMBL/GenBank/DDBJ whole genome shotgun (WGS) entry which is preliminary data.</text>
</comment>
<organism evidence="2 3">
    <name type="scientific">Flemingia macrophylla</name>
    <dbReference type="NCBI Taxonomy" id="520843"/>
    <lineage>
        <taxon>Eukaryota</taxon>
        <taxon>Viridiplantae</taxon>
        <taxon>Streptophyta</taxon>
        <taxon>Embryophyta</taxon>
        <taxon>Tracheophyta</taxon>
        <taxon>Spermatophyta</taxon>
        <taxon>Magnoliopsida</taxon>
        <taxon>eudicotyledons</taxon>
        <taxon>Gunneridae</taxon>
        <taxon>Pentapetalae</taxon>
        <taxon>rosids</taxon>
        <taxon>fabids</taxon>
        <taxon>Fabales</taxon>
        <taxon>Fabaceae</taxon>
        <taxon>Papilionoideae</taxon>
        <taxon>50 kb inversion clade</taxon>
        <taxon>NPAAA clade</taxon>
        <taxon>indigoferoid/millettioid clade</taxon>
        <taxon>Phaseoleae</taxon>
        <taxon>Flemingia</taxon>
    </lineage>
</organism>
<dbReference type="InterPro" id="IPR026960">
    <property type="entry name" value="RVT-Znf"/>
</dbReference>
<accession>A0ABD1L717</accession>
<dbReference type="Proteomes" id="UP001603857">
    <property type="component" value="Unassembled WGS sequence"/>
</dbReference>
<reference evidence="2 3" key="1">
    <citation type="submission" date="2024-08" db="EMBL/GenBank/DDBJ databases">
        <title>Insights into the chromosomal genome structure of Flemingia macrophylla.</title>
        <authorList>
            <person name="Ding Y."/>
            <person name="Zhao Y."/>
            <person name="Bi W."/>
            <person name="Wu M."/>
            <person name="Zhao G."/>
            <person name="Gong Y."/>
            <person name="Li W."/>
            <person name="Zhang P."/>
        </authorList>
    </citation>
    <scope>NUCLEOTIDE SEQUENCE [LARGE SCALE GENOMIC DNA]</scope>
    <source>
        <strain evidence="2">DYQJB</strain>
        <tissue evidence="2">Leaf</tissue>
    </source>
</reference>